<comment type="caution">
    <text evidence="3">The sequence shown here is derived from an EMBL/GenBank/DDBJ whole genome shotgun (WGS) entry which is preliminary data.</text>
</comment>
<dbReference type="GO" id="GO:0003723">
    <property type="term" value="F:RNA binding"/>
    <property type="evidence" value="ECO:0007669"/>
    <property type="project" value="InterPro"/>
</dbReference>
<feature type="domain" description="RRM" evidence="2">
    <location>
        <begin position="1"/>
        <end position="79"/>
    </location>
</feature>
<dbReference type="InterPro" id="IPR012677">
    <property type="entry name" value="Nucleotide-bd_a/b_plait_sf"/>
</dbReference>
<proteinExistence type="predicted"/>
<dbReference type="PANTHER" id="PTHR48034">
    <property type="entry name" value="TRANSFORMER-2 SEX-DETERMINING PROTEIN-RELATED"/>
    <property type="match status" value="1"/>
</dbReference>
<dbReference type="OrthoDB" id="9798855at2"/>
<evidence type="ECO:0000313" key="4">
    <source>
        <dbReference type="Proteomes" id="UP000191980"/>
    </source>
</evidence>
<dbReference type="Pfam" id="PF00076">
    <property type="entry name" value="RRM_1"/>
    <property type="match status" value="1"/>
</dbReference>
<dbReference type="AlphaFoldDB" id="A0A1V8M145"/>
<dbReference type="SUPFAM" id="SSF54928">
    <property type="entry name" value="RNA-binding domain, RBD"/>
    <property type="match status" value="1"/>
</dbReference>
<feature type="region of interest" description="Disordered" evidence="1">
    <location>
        <begin position="70"/>
        <end position="93"/>
    </location>
</feature>
<dbReference type="InterPro" id="IPR050441">
    <property type="entry name" value="RBM"/>
</dbReference>
<dbReference type="RefSeq" id="WP_080524251.1">
    <property type="nucleotide sequence ID" value="NZ_LPUF01000004.1"/>
</dbReference>
<reference evidence="3 4" key="1">
    <citation type="submission" date="2015-12" db="EMBL/GenBank/DDBJ databases">
        <authorList>
            <person name="Shamseldin A."/>
            <person name="Moawad H."/>
            <person name="Abd El-Rahim W.M."/>
            <person name="Sadowsky M.J."/>
        </authorList>
    </citation>
    <scope>NUCLEOTIDE SEQUENCE [LARGE SCALE GENOMIC DNA]</scope>
    <source>
        <strain evidence="3 4">WF1</strain>
    </source>
</reference>
<evidence type="ECO:0000313" key="3">
    <source>
        <dbReference type="EMBL" id="OQK15300.1"/>
    </source>
</evidence>
<protein>
    <recommendedName>
        <fullName evidence="2">RRM domain-containing protein</fullName>
    </recommendedName>
</protein>
<keyword evidence="4" id="KW-1185">Reference proteome</keyword>
<accession>A0A1V8M145</accession>
<dbReference type="EMBL" id="LPUF01000004">
    <property type="protein sequence ID" value="OQK15300.1"/>
    <property type="molecule type" value="Genomic_DNA"/>
</dbReference>
<dbReference type="InterPro" id="IPR035979">
    <property type="entry name" value="RBD_domain_sf"/>
</dbReference>
<dbReference type="Proteomes" id="UP000191980">
    <property type="component" value="Unassembled WGS sequence"/>
</dbReference>
<dbReference type="PROSITE" id="PS50102">
    <property type="entry name" value="RRM"/>
    <property type="match status" value="1"/>
</dbReference>
<gene>
    <name evidence="3" type="ORF">AU255_17665</name>
</gene>
<sequence>MKLLVRNLTRNTSETELRELFSAYGTVQSCTLVLDNDTGISKGFGFIEMPKPGEAKSAMKNLNGSDVAGSKIRVKKAEPLNTQDNSNEEGTSE</sequence>
<name>A0A1V8M145_9GAMM</name>
<dbReference type="Gene3D" id="3.30.70.330">
    <property type="match status" value="1"/>
</dbReference>
<dbReference type="SMART" id="SM00360">
    <property type="entry name" value="RRM"/>
    <property type="match status" value="1"/>
</dbReference>
<dbReference type="InterPro" id="IPR000504">
    <property type="entry name" value="RRM_dom"/>
</dbReference>
<dbReference type="PROSITE" id="PS51257">
    <property type="entry name" value="PROKAR_LIPOPROTEIN"/>
    <property type="match status" value="1"/>
</dbReference>
<evidence type="ECO:0000259" key="2">
    <source>
        <dbReference type="PROSITE" id="PS50102"/>
    </source>
</evidence>
<dbReference type="STRING" id="1420851.AU255_17665"/>
<evidence type="ECO:0000256" key="1">
    <source>
        <dbReference type="SAM" id="MobiDB-lite"/>
    </source>
</evidence>
<organism evidence="3 4">
    <name type="scientific">Methyloprofundus sedimenti</name>
    <dbReference type="NCBI Taxonomy" id="1420851"/>
    <lineage>
        <taxon>Bacteria</taxon>
        <taxon>Pseudomonadati</taxon>
        <taxon>Pseudomonadota</taxon>
        <taxon>Gammaproteobacteria</taxon>
        <taxon>Methylococcales</taxon>
        <taxon>Methylococcaceae</taxon>
        <taxon>Methyloprofundus</taxon>
    </lineage>
</organism>